<dbReference type="PROSITE" id="PS50012">
    <property type="entry name" value="RCC1_3"/>
    <property type="match status" value="6"/>
</dbReference>
<dbReference type="PANTHER" id="PTHR22870">
    <property type="entry name" value="REGULATOR OF CHROMOSOME CONDENSATION"/>
    <property type="match status" value="1"/>
</dbReference>
<protein>
    <recommendedName>
        <fullName evidence="4">RCC1-like domain-containing protein</fullName>
    </recommendedName>
</protein>
<gene>
    <name evidence="5" type="ORF">PCAL00307_LOCUS6575</name>
    <name evidence="6" type="ORF">PECAL_3P26930</name>
</gene>
<accession>A0A7S4E565</accession>
<evidence type="ECO:0000256" key="2">
    <source>
        <dbReference type="PROSITE-ProRule" id="PRU00235"/>
    </source>
</evidence>
<keyword evidence="7" id="KW-1185">Reference proteome</keyword>
<feature type="repeat" description="RCC1" evidence="2">
    <location>
        <begin position="494"/>
        <end position="555"/>
    </location>
</feature>
<feature type="region of interest" description="Disordered" evidence="3">
    <location>
        <begin position="643"/>
        <end position="663"/>
    </location>
</feature>
<keyword evidence="1" id="KW-0677">Repeat</keyword>
<sequence>MSGSPGASDEAKRVVYACLAALDLLEAGGEPLREKYPATGGLAAAFYGALRAVHGPRAGRPRLAYLLACAEAARRALEDLREKRSNFFGAEFRDRSPLSTLKNVERKVRQLTASSSEASSADARAAASYAGGALGDDDAEATIADVPTRLLWIERFGRYSTEVPWRQFARAVVDEFGEQPRGTVDALRPALGVTARNEFVSMARLGRFASRGGFYAAFVALSDPARVVYAMGTVDDDANGGDASPQLVEGLLGLPVASVCCGGQHAAVLTRDGDVYTWGRGGFGRLGHGDVRSLKAPRLVRGGLAGVVCAQVACGFAYTAAVSRDGALYTWGAGENGRLGLGDVDDRHEPSLVEALWPRRPLRRVNAGSVHTCALGVDGVAYSFGKHEYTGHGAAADVLAPRPLAGAFGGRAVREISVGPGGYHTVALVSPSDVYTWGHNRVGQLGYANEDVVPRNGEGAHFVPRPRRVESVAGLRVRRVVAGWGHTALLTADGACYVCGRNFQGQLGLGDPEAFPHNERGHPYQPDFRLVETLARKRVAQVACGGEHSVALTADGEVYSCGAGNKGQLGHGSGENEQFPRLVARLKATRRDVLEVACGNNGTLVLCGYFEPPTLFDRCAEVLVAAGDADALDAALPPSIAARVRAARTASRPESPEGPSAQP</sequence>
<dbReference type="EMBL" id="CAKKNE010000003">
    <property type="protein sequence ID" value="CAH0372680.1"/>
    <property type="molecule type" value="Genomic_DNA"/>
</dbReference>
<reference evidence="6" key="2">
    <citation type="submission" date="2021-11" db="EMBL/GenBank/DDBJ databases">
        <authorList>
            <consortium name="Genoscope - CEA"/>
            <person name="William W."/>
        </authorList>
    </citation>
    <scope>NUCLEOTIDE SEQUENCE</scope>
</reference>
<dbReference type="Gene3D" id="2.130.10.30">
    <property type="entry name" value="Regulator of chromosome condensation 1/beta-lactamase-inhibitor protein II"/>
    <property type="match status" value="2"/>
</dbReference>
<evidence type="ECO:0000259" key="4">
    <source>
        <dbReference type="Pfam" id="PF25390"/>
    </source>
</evidence>
<dbReference type="InterPro" id="IPR051210">
    <property type="entry name" value="Ub_ligase/GEF_domain"/>
</dbReference>
<dbReference type="EMBL" id="HBIW01007801">
    <property type="protein sequence ID" value="CAE0691139.1"/>
    <property type="molecule type" value="Transcribed_RNA"/>
</dbReference>
<feature type="compositionally biased region" description="Low complexity" evidence="3">
    <location>
        <begin position="643"/>
        <end position="652"/>
    </location>
</feature>
<dbReference type="InterPro" id="IPR058923">
    <property type="entry name" value="RCC1-like_dom"/>
</dbReference>
<dbReference type="Proteomes" id="UP000789595">
    <property type="component" value="Unassembled WGS sequence"/>
</dbReference>
<feature type="repeat" description="RCC1" evidence="2">
    <location>
        <begin position="226"/>
        <end position="272"/>
    </location>
</feature>
<dbReference type="InterPro" id="IPR009091">
    <property type="entry name" value="RCC1/BLIP-II"/>
</dbReference>
<name>A0A7S4E565_9STRA</name>
<dbReference type="PRINTS" id="PR00633">
    <property type="entry name" value="RCCNDNSATION"/>
</dbReference>
<evidence type="ECO:0000313" key="7">
    <source>
        <dbReference type="Proteomes" id="UP000789595"/>
    </source>
</evidence>
<dbReference type="SUPFAM" id="SSF50985">
    <property type="entry name" value="RCC1/BLIP-II"/>
    <property type="match status" value="2"/>
</dbReference>
<reference evidence="5" key="1">
    <citation type="submission" date="2021-01" db="EMBL/GenBank/DDBJ databases">
        <authorList>
            <person name="Corre E."/>
            <person name="Pelletier E."/>
            <person name="Niang G."/>
            <person name="Scheremetjew M."/>
            <person name="Finn R."/>
            <person name="Kale V."/>
            <person name="Holt S."/>
            <person name="Cochrane G."/>
            <person name="Meng A."/>
            <person name="Brown T."/>
            <person name="Cohen L."/>
        </authorList>
    </citation>
    <scope>NUCLEOTIDE SEQUENCE</scope>
    <source>
        <strain evidence="5">CCMP1756</strain>
    </source>
</reference>
<dbReference type="OrthoDB" id="10256179at2759"/>
<proteinExistence type="predicted"/>
<evidence type="ECO:0000313" key="5">
    <source>
        <dbReference type="EMBL" id="CAE0691139.1"/>
    </source>
</evidence>
<dbReference type="PROSITE" id="PS00626">
    <property type="entry name" value="RCC1_2"/>
    <property type="match status" value="2"/>
</dbReference>
<dbReference type="AlphaFoldDB" id="A0A7S4E565"/>
<feature type="repeat" description="RCC1" evidence="2">
    <location>
        <begin position="432"/>
        <end position="493"/>
    </location>
</feature>
<feature type="repeat" description="RCC1" evidence="2">
    <location>
        <begin position="273"/>
        <end position="325"/>
    </location>
</feature>
<dbReference type="Pfam" id="PF25390">
    <property type="entry name" value="WD40_RLD"/>
    <property type="match status" value="1"/>
</dbReference>
<evidence type="ECO:0000313" key="6">
    <source>
        <dbReference type="EMBL" id="CAH0372680.1"/>
    </source>
</evidence>
<evidence type="ECO:0000256" key="1">
    <source>
        <dbReference type="ARBA" id="ARBA00022737"/>
    </source>
</evidence>
<feature type="repeat" description="RCC1" evidence="2">
    <location>
        <begin position="556"/>
        <end position="609"/>
    </location>
</feature>
<organism evidence="5">
    <name type="scientific">Pelagomonas calceolata</name>
    <dbReference type="NCBI Taxonomy" id="35677"/>
    <lineage>
        <taxon>Eukaryota</taxon>
        <taxon>Sar</taxon>
        <taxon>Stramenopiles</taxon>
        <taxon>Ochrophyta</taxon>
        <taxon>Pelagophyceae</taxon>
        <taxon>Pelagomonadales</taxon>
        <taxon>Pelagomonadaceae</taxon>
        <taxon>Pelagomonas</taxon>
    </lineage>
</organism>
<dbReference type="InterPro" id="IPR000408">
    <property type="entry name" value="Reg_chr_condens"/>
</dbReference>
<dbReference type="PANTHER" id="PTHR22870:SF408">
    <property type="entry name" value="OS09G0560450 PROTEIN"/>
    <property type="match status" value="1"/>
</dbReference>
<evidence type="ECO:0000256" key="3">
    <source>
        <dbReference type="SAM" id="MobiDB-lite"/>
    </source>
</evidence>
<feature type="repeat" description="RCC1" evidence="2">
    <location>
        <begin position="326"/>
        <end position="378"/>
    </location>
</feature>
<feature type="domain" description="RCC1-like" evidence="4">
    <location>
        <begin position="242"/>
        <end position="604"/>
    </location>
</feature>